<sequence length="244" mass="27138">MRVGVYIDGFNLYYGGKFQHTADTKGWRWLDLRALAKRITATNSGWVDYSINHIVYCTARVSGRDNPAGEREQDVYLRALVKTNSVDHIEFGNYVSRLSRSPLAMPDKKNRPQVVRPHGPLMVKSATHADAPDSYFMVQVARREEKGSDVNVASHLLVDTLSGKVDAAVVISNDSDLKFPITFARNKIPIGMVNPTKGYPAGGLSGDRRDGAGGHWWYQLSSEDFTSSQLPERVSGKISKPDPW</sequence>
<dbReference type="STRING" id="1077974.GOEFS_055_00250"/>
<dbReference type="EMBL" id="BAEH01000055">
    <property type="protein sequence ID" value="GAB18512.1"/>
    <property type="molecule type" value="Genomic_DNA"/>
</dbReference>
<protein>
    <recommendedName>
        <fullName evidence="3">NYN domain-containing protein</fullName>
    </recommendedName>
</protein>
<gene>
    <name evidence="1" type="ORF">GOEFS_055_00250</name>
</gene>
<reference evidence="1 2" key="1">
    <citation type="submission" date="2011-12" db="EMBL/GenBank/DDBJ databases">
        <title>Whole genome shotgun sequence of Gordonia effusa NBRC 100432.</title>
        <authorList>
            <person name="Yoshida I."/>
            <person name="Takarada H."/>
            <person name="Hosoyama A."/>
            <person name="Tsuchikane K."/>
            <person name="Katsumata H."/>
            <person name="Yamazaki S."/>
            <person name="Fujita N."/>
        </authorList>
    </citation>
    <scope>NUCLEOTIDE SEQUENCE [LARGE SCALE GENOMIC DNA]</scope>
    <source>
        <strain evidence="1 2">NBRC 100432</strain>
    </source>
</reference>
<dbReference type="CDD" id="cd18722">
    <property type="entry name" value="PIN_NicB-like"/>
    <property type="match status" value="1"/>
</dbReference>
<dbReference type="AlphaFoldDB" id="H0R0B1"/>
<accession>H0R0B1</accession>
<evidence type="ECO:0008006" key="3">
    <source>
        <dbReference type="Google" id="ProtNLM"/>
    </source>
</evidence>
<dbReference type="eggNOG" id="COG1432">
    <property type="taxonomic scope" value="Bacteria"/>
</dbReference>
<evidence type="ECO:0000313" key="1">
    <source>
        <dbReference type="EMBL" id="GAB18512.1"/>
    </source>
</evidence>
<name>H0R0B1_9ACTN</name>
<evidence type="ECO:0000313" key="2">
    <source>
        <dbReference type="Proteomes" id="UP000035034"/>
    </source>
</evidence>
<organism evidence="1 2">
    <name type="scientific">Gordonia effusa NBRC 100432</name>
    <dbReference type="NCBI Taxonomy" id="1077974"/>
    <lineage>
        <taxon>Bacteria</taxon>
        <taxon>Bacillati</taxon>
        <taxon>Actinomycetota</taxon>
        <taxon>Actinomycetes</taxon>
        <taxon>Mycobacteriales</taxon>
        <taxon>Gordoniaceae</taxon>
        <taxon>Gordonia</taxon>
    </lineage>
</organism>
<dbReference type="Proteomes" id="UP000035034">
    <property type="component" value="Unassembled WGS sequence"/>
</dbReference>
<proteinExistence type="predicted"/>
<dbReference type="RefSeq" id="WP_007317849.1">
    <property type="nucleotide sequence ID" value="NZ_BAEH01000055.1"/>
</dbReference>
<dbReference type="Gene3D" id="3.40.50.1010">
    <property type="entry name" value="5'-nuclease"/>
    <property type="match status" value="1"/>
</dbReference>
<dbReference type="OrthoDB" id="9809421at2"/>
<comment type="caution">
    <text evidence="1">The sequence shown here is derived from an EMBL/GenBank/DDBJ whole genome shotgun (WGS) entry which is preliminary data.</text>
</comment>
<keyword evidence="2" id="KW-1185">Reference proteome</keyword>